<protein>
    <recommendedName>
        <fullName evidence="1">YCII-related domain-containing protein</fullName>
    </recommendedName>
</protein>
<reference evidence="2" key="1">
    <citation type="journal article" date="2021" name="Genome Biol. Evol.">
        <title>The assembled and annotated genome of the fairy-ring fungus Marasmius oreades.</title>
        <authorList>
            <person name="Hiltunen M."/>
            <person name="Ament-Velasquez S.L."/>
            <person name="Johannesson H."/>
        </authorList>
    </citation>
    <scope>NUCLEOTIDE SEQUENCE</scope>
    <source>
        <strain evidence="2">03SP1</strain>
    </source>
</reference>
<sequence>MVRGPVFGHTHRLVSSHEEFFYLHSSIARSSATFPLFVALLEDVIIIQQVLDQVRQRHLDGIVPTVKSGVMKLGGMMVDPESDVNLPQKKAIGSLVIYEAESVEQVKRMVETDIYYTSGVWDQEKLVICPFFAATPWP</sequence>
<evidence type="ECO:0000259" key="1">
    <source>
        <dbReference type="Pfam" id="PF03795"/>
    </source>
</evidence>
<accession>A0A9P7RWC7</accession>
<comment type="caution">
    <text evidence="2">The sequence shown here is derived from an EMBL/GenBank/DDBJ whole genome shotgun (WGS) entry which is preliminary data.</text>
</comment>
<feature type="domain" description="YCII-related" evidence="1">
    <location>
        <begin position="48"/>
        <end position="123"/>
    </location>
</feature>
<dbReference type="SUPFAM" id="SSF54909">
    <property type="entry name" value="Dimeric alpha+beta barrel"/>
    <property type="match status" value="1"/>
</dbReference>
<dbReference type="PANTHER" id="PTHR33606">
    <property type="entry name" value="PROTEIN YCII"/>
    <property type="match status" value="1"/>
</dbReference>
<keyword evidence="3" id="KW-1185">Reference proteome</keyword>
<name>A0A9P7RWC7_9AGAR</name>
<proteinExistence type="predicted"/>
<gene>
    <name evidence="2" type="ORF">E1B28_010000</name>
</gene>
<dbReference type="AlphaFoldDB" id="A0A9P7RWC7"/>
<dbReference type="GeneID" id="66079076"/>
<dbReference type="Pfam" id="PF03795">
    <property type="entry name" value="YCII"/>
    <property type="match status" value="1"/>
</dbReference>
<evidence type="ECO:0000313" key="3">
    <source>
        <dbReference type="Proteomes" id="UP001049176"/>
    </source>
</evidence>
<dbReference type="InterPro" id="IPR005545">
    <property type="entry name" value="YCII"/>
</dbReference>
<dbReference type="EMBL" id="CM032186">
    <property type="protein sequence ID" value="KAG7090927.1"/>
    <property type="molecule type" value="Genomic_DNA"/>
</dbReference>
<dbReference type="RefSeq" id="XP_043007397.1">
    <property type="nucleotide sequence ID" value="XM_043154937.1"/>
</dbReference>
<dbReference type="OrthoDB" id="5519740at2759"/>
<dbReference type="Gene3D" id="3.30.70.1060">
    <property type="entry name" value="Dimeric alpha+beta barrel"/>
    <property type="match status" value="1"/>
</dbReference>
<dbReference type="InterPro" id="IPR011008">
    <property type="entry name" value="Dimeric_a/b-barrel"/>
</dbReference>
<dbReference type="Proteomes" id="UP001049176">
    <property type="component" value="Chromosome 6"/>
</dbReference>
<organism evidence="2 3">
    <name type="scientific">Marasmius oreades</name>
    <name type="common">fairy-ring Marasmius</name>
    <dbReference type="NCBI Taxonomy" id="181124"/>
    <lineage>
        <taxon>Eukaryota</taxon>
        <taxon>Fungi</taxon>
        <taxon>Dikarya</taxon>
        <taxon>Basidiomycota</taxon>
        <taxon>Agaricomycotina</taxon>
        <taxon>Agaricomycetes</taxon>
        <taxon>Agaricomycetidae</taxon>
        <taxon>Agaricales</taxon>
        <taxon>Marasmiineae</taxon>
        <taxon>Marasmiaceae</taxon>
        <taxon>Marasmius</taxon>
    </lineage>
</organism>
<dbReference type="PANTHER" id="PTHR33606:SF3">
    <property type="entry name" value="PROTEIN YCII"/>
    <property type="match status" value="1"/>
</dbReference>
<evidence type="ECO:0000313" key="2">
    <source>
        <dbReference type="EMBL" id="KAG7090927.1"/>
    </source>
</evidence>
<dbReference type="InterPro" id="IPR051807">
    <property type="entry name" value="Sec-metab_biosynth-assoc"/>
</dbReference>